<evidence type="ECO:0000256" key="3">
    <source>
        <dbReference type="ARBA" id="ARBA00022771"/>
    </source>
</evidence>
<comment type="subcellular location">
    <subcellularLocation>
        <location evidence="1">Nucleus</location>
    </subcellularLocation>
</comment>
<reference evidence="10" key="1">
    <citation type="journal article" date="2018" name="Genome Res.">
        <title>The genomic architecture and molecular evolution of ant odorant receptors.</title>
        <authorList>
            <person name="McKenzie S.K."/>
            <person name="Kronauer D.J.C."/>
        </authorList>
    </citation>
    <scope>NUCLEOTIDE SEQUENCE [LARGE SCALE GENOMIC DNA]</scope>
    <source>
        <strain evidence="10">Clonal line C1</strain>
    </source>
</reference>
<dbReference type="AlphaFoldDB" id="A0A3L8E4I0"/>
<dbReference type="EMBL" id="QOIP01000001">
    <property type="protein sequence ID" value="RLU26888.1"/>
    <property type="molecule type" value="Genomic_DNA"/>
</dbReference>
<dbReference type="InterPro" id="IPR036236">
    <property type="entry name" value="Znf_C2H2_sf"/>
</dbReference>
<keyword evidence="6" id="KW-0539">Nucleus</keyword>
<dbReference type="PANTHER" id="PTHR22198">
    <property type="entry name" value="FERM DOMAIN-CONTAINING PROTEIN"/>
    <property type="match status" value="1"/>
</dbReference>
<dbReference type="InterPro" id="IPR012337">
    <property type="entry name" value="RNaseH-like_sf"/>
</dbReference>
<evidence type="ECO:0000256" key="6">
    <source>
        <dbReference type="ARBA" id="ARBA00023242"/>
    </source>
</evidence>
<comment type="caution">
    <text evidence="10">The sequence shown here is derived from an EMBL/GenBank/DDBJ whole genome shotgun (WGS) entry which is preliminary data.</text>
</comment>
<accession>A0A3L8E4I0</accession>
<keyword evidence="3 7" id="KW-0863">Zinc-finger</keyword>
<dbReference type="Proteomes" id="UP000279307">
    <property type="component" value="Chromosome 1"/>
</dbReference>
<evidence type="ECO:0000259" key="9">
    <source>
        <dbReference type="PROSITE" id="PS50808"/>
    </source>
</evidence>
<keyword evidence="5" id="KW-0238">DNA-binding</keyword>
<gene>
    <name evidence="10" type="ORF">DMN91_000686</name>
</gene>
<feature type="compositionally biased region" description="Basic and acidic residues" evidence="8">
    <location>
        <begin position="122"/>
        <end position="134"/>
    </location>
</feature>
<keyword evidence="4" id="KW-0862">Zinc</keyword>
<dbReference type="GO" id="GO:0046983">
    <property type="term" value="F:protein dimerization activity"/>
    <property type="evidence" value="ECO:0007669"/>
    <property type="project" value="InterPro"/>
</dbReference>
<dbReference type="GO" id="GO:0008270">
    <property type="term" value="F:zinc ion binding"/>
    <property type="evidence" value="ECO:0007669"/>
    <property type="project" value="UniProtKB-KW"/>
</dbReference>
<evidence type="ECO:0000256" key="4">
    <source>
        <dbReference type="ARBA" id="ARBA00022833"/>
    </source>
</evidence>
<evidence type="ECO:0000256" key="1">
    <source>
        <dbReference type="ARBA" id="ARBA00004123"/>
    </source>
</evidence>
<dbReference type="GO" id="GO:0003677">
    <property type="term" value="F:DNA binding"/>
    <property type="evidence" value="ECO:0007669"/>
    <property type="project" value="UniProtKB-KW"/>
</dbReference>
<dbReference type="Pfam" id="PF02892">
    <property type="entry name" value="zf-BED"/>
    <property type="match status" value="1"/>
</dbReference>
<dbReference type="GO" id="GO:0005634">
    <property type="term" value="C:nucleus"/>
    <property type="evidence" value="ECO:0007669"/>
    <property type="project" value="UniProtKB-SubCell"/>
</dbReference>
<keyword evidence="2" id="KW-0479">Metal-binding</keyword>
<dbReference type="OrthoDB" id="1607513at2759"/>
<dbReference type="Pfam" id="PF05699">
    <property type="entry name" value="Dimer_Tnp_hAT"/>
    <property type="match status" value="1"/>
</dbReference>
<evidence type="ECO:0000256" key="8">
    <source>
        <dbReference type="SAM" id="MobiDB-lite"/>
    </source>
</evidence>
<dbReference type="PANTHER" id="PTHR22198:SF1">
    <property type="entry name" value="FERM DOMAIN-CONTAINING PROTEIN"/>
    <property type="match status" value="1"/>
</dbReference>
<dbReference type="SUPFAM" id="SSF53098">
    <property type="entry name" value="Ribonuclease H-like"/>
    <property type="match status" value="1"/>
</dbReference>
<proteinExistence type="predicted"/>
<feature type="domain" description="BED-type" evidence="9">
    <location>
        <begin position="48"/>
        <end position="98"/>
    </location>
</feature>
<evidence type="ECO:0000256" key="5">
    <source>
        <dbReference type="ARBA" id="ARBA00023125"/>
    </source>
</evidence>
<dbReference type="PROSITE" id="PS50808">
    <property type="entry name" value="ZF_BED"/>
    <property type="match status" value="1"/>
</dbReference>
<dbReference type="InterPro" id="IPR008906">
    <property type="entry name" value="HATC_C_dom"/>
</dbReference>
<dbReference type="InterPro" id="IPR055577">
    <property type="entry name" value="DUF7153"/>
</dbReference>
<evidence type="ECO:0000313" key="10">
    <source>
        <dbReference type="EMBL" id="RLU26888.1"/>
    </source>
</evidence>
<organism evidence="10">
    <name type="scientific">Ooceraea biroi</name>
    <name type="common">Clonal raider ant</name>
    <name type="synonym">Cerapachys biroi</name>
    <dbReference type="NCBI Taxonomy" id="2015173"/>
    <lineage>
        <taxon>Eukaryota</taxon>
        <taxon>Metazoa</taxon>
        <taxon>Ecdysozoa</taxon>
        <taxon>Arthropoda</taxon>
        <taxon>Hexapoda</taxon>
        <taxon>Insecta</taxon>
        <taxon>Pterygota</taxon>
        <taxon>Neoptera</taxon>
        <taxon>Endopterygota</taxon>
        <taxon>Hymenoptera</taxon>
        <taxon>Apocrita</taxon>
        <taxon>Aculeata</taxon>
        <taxon>Formicoidea</taxon>
        <taxon>Formicidae</taxon>
        <taxon>Dorylinae</taxon>
        <taxon>Ooceraea</taxon>
    </lineage>
</organism>
<name>A0A3L8E4I0_OOCBI</name>
<sequence length="1009" mass="114776">MPFRIDVRIDSLSVSLQVYQGTRLQSVMDKPGVPGPSGTRYTNPVSVGHKSKYWVHFRFLTDEKDEIKKDVVICNLCEMRLAYTRHINTLSNHLKHNHVKEMLLLENSAGSPNVYQELESNPPHERKAQKRSREASLNPTKHTTNVDGTGDGNLQLVADLALSMDDITIRRPLNLSDDSDNNTMNQLNIDGTPSDAVIEFIIMDLQLPESTEDHGFQRIVANLRPPCAIPSAKTLEEEIIPRIYETFRVSVKASLSCITSELALTFEEWISNNTGSYVTISAYYLKIEEAKLERKILTTILTQSDWKEKHWRNMIDILLREWDLNIEKVTAVVVSSSSTELIKALINHSLTVVPCLLHTLQVYGQACFDNPDVAQILTKCRSVIKTITSHQGIYAALQEQSSALKENAILVDDYPGVWISTYNMLEQMVLHRTLITSILENMEGMDQELNQEWIEITNDQWKIIDDLMSILKPLQDTIMTLNEEERIPQVSVLMPLLQRLVSSHLIVQESDSETAKSFKESLSDMLYKRYEDGNVTLFLQIATTLDPRFKSISYRHRQVTEEESIVSVPLKKMLTKIIQKQSEITINIMPPEEDMPPSTKRSKLLINDTECAATREMSAEAKAILELLLYQSEAMTANSSPLQWWLQTCAKCPNLTKLAKKYSCVPACCAPPIRLPQMRYYARRAALPHRLIDKLLFLHGNYTVYPSAATVLPALTHLSWFPEVVHREVNRSPWPLWIATALSYHLFLSSVFYQQVYHMLLSRHVADKKRPGSPLLVLEVEDPKQCVLAHFMTSLESLDPVVESPVSRPLVLQRDTAAELVAEIAPSASQSILLANMEKNSDFPFITYYLINKQNMDPVDFYNEVQCVALRKFDPRDLRYAASHTLDPFNEVATIARPPLEPPGGRPPIPSTGYIVSIFKVFEGDDGLKFEQNWLYWTGARMMYRYLPKSVDLRHITLHKSMSQGDKMYLLICECSQLQDNLSAAAILLPALRARLCGYTGLYRPSVCF</sequence>
<reference evidence="10" key="2">
    <citation type="submission" date="2018-07" db="EMBL/GenBank/DDBJ databases">
        <authorList>
            <person name="Mckenzie S.K."/>
            <person name="Kronauer D.J.C."/>
        </authorList>
    </citation>
    <scope>NUCLEOTIDE SEQUENCE</scope>
    <source>
        <strain evidence="10">Clonal line C1</strain>
    </source>
</reference>
<evidence type="ECO:0000256" key="2">
    <source>
        <dbReference type="ARBA" id="ARBA00022723"/>
    </source>
</evidence>
<dbReference type="Pfam" id="PF23672">
    <property type="entry name" value="DUF7153"/>
    <property type="match status" value="1"/>
</dbReference>
<dbReference type="SUPFAM" id="SSF57667">
    <property type="entry name" value="beta-beta-alpha zinc fingers"/>
    <property type="match status" value="1"/>
</dbReference>
<dbReference type="InterPro" id="IPR003656">
    <property type="entry name" value="Znf_BED"/>
</dbReference>
<protein>
    <recommendedName>
        <fullName evidence="9">BED-type domain-containing protein</fullName>
    </recommendedName>
</protein>
<feature type="compositionally biased region" description="Polar residues" evidence="8">
    <location>
        <begin position="135"/>
        <end position="147"/>
    </location>
</feature>
<feature type="region of interest" description="Disordered" evidence="8">
    <location>
        <begin position="113"/>
        <end position="150"/>
    </location>
</feature>
<evidence type="ECO:0000256" key="7">
    <source>
        <dbReference type="PROSITE-ProRule" id="PRU00027"/>
    </source>
</evidence>